<dbReference type="AlphaFoldDB" id="A0A6A5ZQX8"/>
<evidence type="ECO:0000313" key="1">
    <source>
        <dbReference type="EMBL" id="KAF2121656.1"/>
    </source>
</evidence>
<gene>
    <name evidence="1" type="ORF">BDV96DRAFT_217807</name>
</gene>
<organism evidence="1 2">
    <name type="scientific">Lophiotrema nucula</name>
    <dbReference type="NCBI Taxonomy" id="690887"/>
    <lineage>
        <taxon>Eukaryota</taxon>
        <taxon>Fungi</taxon>
        <taxon>Dikarya</taxon>
        <taxon>Ascomycota</taxon>
        <taxon>Pezizomycotina</taxon>
        <taxon>Dothideomycetes</taxon>
        <taxon>Pleosporomycetidae</taxon>
        <taxon>Pleosporales</taxon>
        <taxon>Lophiotremataceae</taxon>
        <taxon>Lophiotrema</taxon>
    </lineage>
</organism>
<protein>
    <submittedName>
        <fullName evidence="1">Uncharacterized protein</fullName>
    </submittedName>
</protein>
<accession>A0A6A5ZQX8</accession>
<name>A0A6A5ZQX8_9PLEO</name>
<proteinExistence type="predicted"/>
<sequence length="156" mass="17381">MFQVAWRGIGCLRKVLRSAEVPELGRRSASCQDSGKIEAACSHVCVSSSRAWSAIEARRVLHKRQNTRTWFVASKHLLSCTIHQLTASKEMLRWRTMHGESVEEAKGGDGRRCRCQAELRRFGLGPAGYVSDNPPNAIDLNLTSFHIISSGFARVI</sequence>
<dbReference type="Proteomes" id="UP000799770">
    <property type="component" value="Unassembled WGS sequence"/>
</dbReference>
<dbReference type="EMBL" id="ML977312">
    <property type="protein sequence ID" value="KAF2121656.1"/>
    <property type="molecule type" value="Genomic_DNA"/>
</dbReference>
<reference evidence="1" key="1">
    <citation type="journal article" date="2020" name="Stud. Mycol.">
        <title>101 Dothideomycetes genomes: a test case for predicting lifestyles and emergence of pathogens.</title>
        <authorList>
            <person name="Haridas S."/>
            <person name="Albert R."/>
            <person name="Binder M."/>
            <person name="Bloem J."/>
            <person name="Labutti K."/>
            <person name="Salamov A."/>
            <person name="Andreopoulos B."/>
            <person name="Baker S."/>
            <person name="Barry K."/>
            <person name="Bills G."/>
            <person name="Bluhm B."/>
            <person name="Cannon C."/>
            <person name="Castanera R."/>
            <person name="Culley D."/>
            <person name="Daum C."/>
            <person name="Ezra D."/>
            <person name="Gonzalez J."/>
            <person name="Henrissat B."/>
            <person name="Kuo A."/>
            <person name="Liang C."/>
            <person name="Lipzen A."/>
            <person name="Lutzoni F."/>
            <person name="Magnuson J."/>
            <person name="Mondo S."/>
            <person name="Nolan M."/>
            <person name="Ohm R."/>
            <person name="Pangilinan J."/>
            <person name="Park H.-J."/>
            <person name="Ramirez L."/>
            <person name="Alfaro M."/>
            <person name="Sun H."/>
            <person name="Tritt A."/>
            <person name="Yoshinaga Y."/>
            <person name="Zwiers L.-H."/>
            <person name="Turgeon B."/>
            <person name="Goodwin S."/>
            <person name="Spatafora J."/>
            <person name="Crous P."/>
            <person name="Grigoriev I."/>
        </authorList>
    </citation>
    <scope>NUCLEOTIDE SEQUENCE</scope>
    <source>
        <strain evidence="1">CBS 627.86</strain>
    </source>
</reference>
<evidence type="ECO:0000313" key="2">
    <source>
        <dbReference type="Proteomes" id="UP000799770"/>
    </source>
</evidence>
<keyword evidence="2" id="KW-1185">Reference proteome</keyword>